<sequence length="110" mass="13224">MLMWECTEYYEPVHPIRELHSIPGLLFAGYIRFAICYSRAIFDLRAISDPRPAIRELYSIRELYPIRDLLFASYIRFAICYSRAIFDSRSAIRRLYLIREPSQYDSFIRD</sequence>
<keyword evidence="2" id="KW-1185">Reference proteome</keyword>
<reference evidence="1 2" key="1">
    <citation type="submission" date="2024-08" db="EMBL/GenBank/DDBJ databases">
        <title>Gnathostoma spinigerum genome.</title>
        <authorList>
            <person name="Gonzalez-Bertolin B."/>
            <person name="Monzon S."/>
            <person name="Zaballos A."/>
            <person name="Jimenez P."/>
            <person name="Dekumyoy P."/>
            <person name="Varona S."/>
            <person name="Cuesta I."/>
            <person name="Sumanam S."/>
            <person name="Adisakwattana P."/>
            <person name="Gasser R.B."/>
            <person name="Hernandez-Gonzalez A."/>
            <person name="Young N.D."/>
            <person name="Perteguer M.J."/>
        </authorList>
    </citation>
    <scope>NUCLEOTIDE SEQUENCE [LARGE SCALE GENOMIC DNA]</scope>
    <source>
        <strain evidence="1">AL3</strain>
        <tissue evidence="1">Liver</tissue>
    </source>
</reference>
<evidence type="ECO:0000313" key="2">
    <source>
        <dbReference type="Proteomes" id="UP001608902"/>
    </source>
</evidence>
<proteinExistence type="predicted"/>
<accession>A0ABD6EXW2</accession>
<evidence type="ECO:0000313" key="1">
    <source>
        <dbReference type="EMBL" id="MFH4981442.1"/>
    </source>
</evidence>
<protein>
    <submittedName>
        <fullName evidence="1">Uncharacterized protein</fullName>
    </submittedName>
</protein>
<organism evidence="1 2">
    <name type="scientific">Gnathostoma spinigerum</name>
    <dbReference type="NCBI Taxonomy" id="75299"/>
    <lineage>
        <taxon>Eukaryota</taxon>
        <taxon>Metazoa</taxon>
        <taxon>Ecdysozoa</taxon>
        <taxon>Nematoda</taxon>
        <taxon>Chromadorea</taxon>
        <taxon>Rhabditida</taxon>
        <taxon>Spirurina</taxon>
        <taxon>Gnathostomatomorpha</taxon>
        <taxon>Gnathostomatoidea</taxon>
        <taxon>Gnathostomatidae</taxon>
        <taxon>Gnathostoma</taxon>
    </lineage>
</organism>
<name>A0ABD6EXW2_9BILA</name>
<dbReference type="Proteomes" id="UP001608902">
    <property type="component" value="Unassembled WGS sequence"/>
</dbReference>
<dbReference type="EMBL" id="JBGFUD010007207">
    <property type="protein sequence ID" value="MFH4981442.1"/>
    <property type="molecule type" value="Genomic_DNA"/>
</dbReference>
<dbReference type="AlphaFoldDB" id="A0ABD6EXW2"/>
<gene>
    <name evidence="1" type="ORF">AB6A40_008151</name>
</gene>
<comment type="caution">
    <text evidence="1">The sequence shown here is derived from an EMBL/GenBank/DDBJ whole genome shotgun (WGS) entry which is preliminary data.</text>
</comment>